<dbReference type="PANTHER" id="PTHR43649">
    <property type="entry name" value="ARABINOSE-BINDING PROTEIN-RELATED"/>
    <property type="match status" value="1"/>
</dbReference>
<dbReference type="EMBL" id="QVLV01000010">
    <property type="protein sequence ID" value="RGE58774.1"/>
    <property type="molecule type" value="Genomic_DNA"/>
</dbReference>
<evidence type="ECO:0000313" key="9">
    <source>
        <dbReference type="EMBL" id="RGE68660.1"/>
    </source>
</evidence>
<dbReference type="OrthoDB" id="358201at2"/>
<evidence type="ECO:0000256" key="4">
    <source>
        <dbReference type="ARBA" id="ARBA00023139"/>
    </source>
</evidence>
<evidence type="ECO:0000256" key="5">
    <source>
        <dbReference type="ARBA" id="ARBA00023288"/>
    </source>
</evidence>
<evidence type="ECO:0000313" key="10">
    <source>
        <dbReference type="Proteomes" id="UP000260812"/>
    </source>
</evidence>
<proteinExistence type="predicted"/>
<feature type="compositionally biased region" description="Polar residues" evidence="6">
    <location>
        <begin position="29"/>
        <end position="46"/>
    </location>
</feature>
<protein>
    <submittedName>
        <fullName evidence="8">Extracellular solute-binding protein</fullName>
    </submittedName>
</protein>
<keyword evidence="3" id="KW-0472">Membrane</keyword>
<gene>
    <name evidence="9" type="ORF">DWY69_19575</name>
    <name evidence="8" type="ORF">DXC51_15270</name>
</gene>
<dbReference type="AlphaFoldDB" id="A0A3E3I2B8"/>
<dbReference type="PANTHER" id="PTHR43649:SF33">
    <property type="entry name" value="POLYGALACTURONAN_RHAMNOGALACTURONAN-BINDING PROTEIN YTCQ"/>
    <property type="match status" value="1"/>
</dbReference>
<dbReference type="GeneID" id="97988187"/>
<keyword evidence="5" id="KW-0449">Lipoprotein</keyword>
<keyword evidence="2 7" id="KW-0732">Signal</keyword>
<feature type="region of interest" description="Disordered" evidence="6">
    <location>
        <begin position="29"/>
        <end position="63"/>
    </location>
</feature>
<evidence type="ECO:0000256" key="6">
    <source>
        <dbReference type="SAM" id="MobiDB-lite"/>
    </source>
</evidence>
<keyword evidence="1" id="KW-1003">Cell membrane</keyword>
<dbReference type="RefSeq" id="WP_021633966.1">
    <property type="nucleotide sequence ID" value="NZ_CALBAU010000391.1"/>
</dbReference>
<evidence type="ECO:0000256" key="3">
    <source>
        <dbReference type="ARBA" id="ARBA00023136"/>
    </source>
</evidence>
<dbReference type="Proteomes" id="UP000261166">
    <property type="component" value="Unassembled WGS sequence"/>
</dbReference>
<accession>A0A3E3I2B8</accession>
<dbReference type="Proteomes" id="UP000260812">
    <property type="component" value="Unassembled WGS sequence"/>
</dbReference>
<keyword evidence="10" id="KW-1185">Reference proteome</keyword>
<keyword evidence="4" id="KW-0564">Palmitate</keyword>
<dbReference type="EMBL" id="QVLU01000019">
    <property type="protein sequence ID" value="RGE68660.1"/>
    <property type="molecule type" value="Genomic_DNA"/>
</dbReference>
<evidence type="ECO:0000256" key="7">
    <source>
        <dbReference type="SAM" id="SignalP"/>
    </source>
</evidence>
<dbReference type="Pfam" id="PF01547">
    <property type="entry name" value="SBP_bac_1"/>
    <property type="match status" value="1"/>
</dbReference>
<evidence type="ECO:0000313" key="11">
    <source>
        <dbReference type="Proteomes" id="UP000261166"/>
    </source>
</evidence>
<reference evidence="8 11" key="1">
    <citation type="submission" date="2018-08" db="EMBL/GenBank/DDBJ databases">
        <title>A genome reference for cultivated species of the human gut microbiota.</title>
        <authorList>
            <person name="Zou Y."/>
            <person name="Xue W."/>
            <person name="Luo G."/>
        </authorList>
    </citation>
    <scope>NUCLEOTIDE SEQUENCE [LARGE SCALE GENOMIC DNA]</scope>
    <source>
        <strain evidence="9 11">AF26-4BH</strain>
        <strain evidence="8">TF05-5AC</strain>
    </source>
</reference>
<sequence length="568" mass="62729">MRKWKKTSAALMAAVLAAASMLGGCGNAASETAQSGTTAQEASVSQGTEDGTEAGTEAAGTGSTKIADGDVTLTIFCDFQTAARAYYSDLGENPVVQKISEDTGLKFEFIHAPVGDDGSYFQQLLASGDLPDLMYTNLFQTTYPGGVEGAISDGVLYNVTDLVEQYAVNFKNLCEESGDPDVQKKIRGDEGNIVKFGTTWLPPTDNNKIFNGLIVRQDWLDKYNLEAPVTLDDYTNVLRTFKENGVQIPLALCEFNQAQFSANNPIASAFDVSIKEFDLDDDGNVHYSRTQDGYKEFLKVLKQWAEEGLIDTDFVSRTIDDSLKLFQNGTAGMCFAHTYNVKQSVTAGAAVDPEFKLTSCVLPRVNADDTTHMSKITGSINSYSWQVAATSKHPEEAVKFVDYLMSPEVMLLTAWGTNEGDEKTYTEGADGTREFTEFVTENPDGLDYDTVRSLYMCSPFQIKYDETMEAAQYALEECHQSWDAWGTKNDDKHTLPGYLTLTTEESKELTQIKTKLANYSDEMVYRFIFGEEDLESGWDGFVAQLKELGSERAEEINAAAYARYEARE</sequence>
<feature type="signal peptide" evidence="7">
    <location>
        <begin position="1"/>
        <end position="28"/>
    </location>
</feature>
<dbReference type="InterPro" id="IPR006059">
    <property type="entry name" value="SBP"/>
</dbReference>
<evidence type="ECO:0000313" key="8">
    <source>
        <dbReference type="EMBL" id="RGE58774.1"/>
    </source>
</evidence>
<feature type="compositionally biased region" description="Low complexity" evidence="6">
    <location>
        <begin position="47"/>
        <end position="63"/>
    </location>
</feature>
<comment type="caution">
    <text evidence="8">The sequence shown here is derived from an EMBL/GenBank/DDBJ whole genome shotgun (WGS) entry which is preliminary data.</text>
</comment>
<dbReference type="InterPro" id="IPR050490">
    <property type="entry name" value="Bact_solute-bd_prot1"/>
</dbReference>
<dbReference type="SUPFAM" id="SSF53850">
    <property type="entry name" value="Periplasmic binding protein-like II"/>
    <property type="match status" value="1"/>
</dbReference>
<dbReference type="PROSITE" id="PS51257">
    <property type="entry name" value="PROKAR_LIPOPROTEIN"/>
    <property type="match status" value="1"/>
</dbReference>
<evidence type="ECO:0000256" key="2">
    <source>
        <dbReference type="ARBA" id="ARBA00022729"/>
    </source>
</evidence>
<organism evidence="8 10">
    <name type="scientific">Eisenbergiella massiliensis</name>
    <dbReference type="NCBI Taxonomy" id="1720294"/>
    <lineage>
        <taxon>Bacteria</taxon>
        <taxon>Bacillati</taxon>
        <taxon>Bacillota</taxon>
        <taxon>Clostridia</taxon>
        <taxon>Lachnospirales</taxon>
        <taxon>Lachnospiraceae</taxon>
        <taxon>Eisenbergiella</taxon>
    </lineage>
</organism>
<evidence type="ECO:0000256" key="1">
    <source>
        <dbReference type="ARBA" id="ARBA00022475"/>
    </source>
</evidence>
<name>A0A3E3I2B8_9FIRM</name>
<dbReference type="Gene3D" id="3.40.190.10">
    <property type="entry name" value="Periplasmic binding protein-like II"/>
    <property type="match status" value="2"/>
</dbReference>
<feature type="chain" id="PRO_5036337479" evidence="7">
    <location>
        <begin position="29"/>
        <end position="568"/>
    </location>
</feature>